<gene>
    <name evidence="2" type="ORF">DLM65_15415</name>
</gene>
<dbReference type="GO" id="GO:0004622">
    <property type="term" value="F:phosphatidylcholine lysophospholipase activity"/>
    <property type="evidence" value="ECO:0007669"/>
    <property type="project" value="TreeGrafter"/>
</dbReference>
<sequence>MSIRASRSPLRRRGAFVSGCGLLVCAAAMVAIEAALGMRGGASRTPAGTADGLVGGDGGGSPLVLVVLGDSTGAAVGASVFDRGYPRLVAATLAAAAGRPVSLHVLAVSGARVADVRHLQLPDVAALAPDIVLLVVGGNDVIHLTRARTVRADLRAVIRSCADSGAAVVVAGVPAMGTTIRVAQPLRSLIGLRAHRLDRIWREESSAAGAVRVQLARETGPAFAANHGLFSGDRFHPSDAGYALWARVLEGGVLRAYREGADDDRGERIAAPAGRAD</sequence>
<dbReference type="InterPro" id="IPR051532">
    <property type="entry name" value="Ester_Hydrolysis_Enzymes"/>
</dbReference>
<evidence type="ECO:0000259" key="1">
    <source>
        <dbReference type="Pfam" id="PF13472"/>
    </source>
</evidence>
<dbReference type="SUPFAM" id="SSF52266">
    <property type="entry name" value="SGNH hydrolase"/>
    <property type="match status" value="1"/>
</dbReference>
<organism evidence="2 3">
    <name type="scientific">Candidatus Aeolococcus gillhamiae</name>
    <dbReference type="NCBI Taxonomy" id="3127015"/>
    <lineage>
        <taxon>Bacteria</taxon>
        <taxon>Bacillati</taxon>
        <taxon>Candidatus Dormiibacterota</taxon>
        <taxon>Candidatus Dormibacteria</taxon>
        <taxon>Candidatus Aeolococcales</taxon>
        <taxon>Candidatus Aeolococcaceae</taxon>
        <taxon>Candidatus Aeolococcus</taxon>
    </lineage>
</organism>
<evidence type="ECO:0000313" key="2">
    <source>
        <dbReference type="EMBL" id="PZR77568.1"/>
    </source>
</evidence>
<dbReference type="PANTHER" id="PTHR30383:SF5">
    <property type="entry name" value="SGNH HYDROLASE-TYPE ESTERASE DOMAIN-CONTAINING PROTEIN"/>
    <property type="match status" value="1"/>
</dbReference>
<protein>
    <recommendedName>
        <fullName evidence="1">SGNH hydrolase-type esterase domain-containing protein</fullName>
    </recommendedName>
</protein>
<dbReference type="Proteomes" id="UP000248724">
    <property type="component" value="Unassembled WGS sequence"/>
</dbReference>
<reference evidence="2 3" key="1">
    <citation type="journal article" date="2017" name="Nature">
        <title>Atmospheric trace gases support primary production in Antarctic desert surface soil.</title>
        <authorList>
            <person name="Ji M."/>
            <person name="Greening C."/>
            <person name="Vanwonterghem I."/>
            <person name="Carere C.R."/>
            <person name="Bay S.K."/>
            <person name="Steen J.A."/>
            <person name="Montgomery K."/>
            <person name="Lines T."/>
            <person name="Beardall J."/>
            <person name="van Dorst J."/>
            <person name="Snape I."/>
            <person name="Stott M.B."/>
            <person name="Hugenholtz P."/>
            <person name="Ferrari B.C."/>
        </authorList>
    </citation>
    <scope>NUCLEOTIDE SEQUENCE [LARGE SCALE GENOMIC DNA]</scope>
    <source>
        <strain evidence="2">RRmetagenome_bin12</strain>
    </source>
</reference>
<proteinExistence type="predicted"/>
<evidence type="ECO:0000313" key="3">
    <source>
        <dbReference type="Proteomes" id="UP000248724"/>
    </source>
</evidence>
<dbReference type="InterPro" id="IPR036514">
    <property type="entry name" value="SGNH_hydro_sf"/>
</dbReference>
<accession>A0A2W5ZW44</accession>
<comment type="caution">
    <text evidence="2">The sequence shown here is derived from an EMBL/GenBank/DDBJ whole genome shotgun (WGS) entry which is preliminary data.</text>
</comment>
<feature type="domain" description="SGNH hydrolase-type esterase" evidence="1">
    <location>
        <begin position="67"/>
        <end position="244"/>
    </location>
</feature>
<name>A0A2W5ZW44_9BACT</name>
<dbReference type="AlphaFoldDB" id="A0A2W5ZW44"/>
<dbReference type="InterPro" id="IPR013830">
    <property type="entry name" value="SGNH_hydro"/>
</dbReference>
<dbReference type="Gene3D" id="3.40.50.1110">
    <property type="entry name" value="SGNH hydrolase"/>
    <property type="match status" value="1"/>
</dbReference>
<dbReference type="EMBL" id="QHBU01000293">
    <property type="protein sequence ID" value="PZR77568.1"/>
    <property type="molecule type" value="Genomic_DNA"/>
</dbReference>
<dbReference type="PANTHER" id="PTHR30383">
    <property type="entry name" value="THIOESTERASE 1/PROTEASE 1/LYSOPHOSPHOLIPASE L1"/>
    <property type="match status" value="1"/>
</dbReference>
<dbReference type="Pfam" id="PF13472">
    <property type="entry name" value="Lipase_GDSL_2"/>
    <property type="match status" value="1"/>
</dbReference>